<sequence length="41" mass="4642">MQYGAIEQQDTTNFSRTTRTVTTYRRVAAIFTATITTTVEP</sequence>
<organism evidence="1">
    <name type="scientific">Medicago truncatula</name>
    <name type="common">Barrel medic</name>
    <name type="synonym">Medicago tribuloides</name>
    <dbReference type="NCBI Taxonomy" id="3880"/>
    <lineage>
        <taxon>Eukaryota</taxon>
        <taxon>Viridiplantae</taxon>
        <taxon>Streptophyta</taxon>
        <taxon>Embryophyta</taxon>
        <taxon>Tracheophyta</taxon>
        <taxon>Spermatophyta</taxon>
        <taxon>Magnoliopsida</taxon>
        <taxon>eudicotyledons</taxon>
        <taxon>Gunneridae</taxon>
        <taxon>Pentapetalae</taxon>
        <taxon>rosids</taxon>
        <taxon>fabids</taxon>
        <taxon>Fabales</taxon>
        <taxon>Fabaceae</taxon>
        <taxon>Papilionoideae</taxon>
        <taxon>50 kb inversion clade</taxon>
        <taxon>NPAAA clade</taxon>
        <taxon>Hologalegina</taxon>
        <taxon>IRL clade</taxon>
        <taxon>Trifolieae</taxon>
        <taxon>Medicago</taxon>
    </lineage>
</organism>
<dbReference type="Gramene" id="rna23182">
    <property type="protein sequence ID" value="RHN60801.1"/>
    <property type="gene ID" value="gene23182"/>
</dbReference>
<reference evidence="2" key="2">
    <citation type="journal article" date="2018" name="Nat. Plants">
        <title>Whole-genome landscape of Medicago truncatula symbiotic genes.</title>
        <authorList>
            <person name="Pecrix Y."/>
            <person name="Gamas P."/>
            <person name="Carrere S."/>
        </authorList>
    </citation>
    <scope>NUCLEOTIDE SEQUENCE</scope>
    <source>
        <tissue evidence="2">Leaves</tissue>
    </source>
</reference>
<proteinExistence type="evidence at transcript level"/>
<evidence type="ECO:0000313" key="1">
    <source>
        <dbReference type="EMBL" id="AFK34642.1"/>
    </source>
</evidence>
<dbReference type="Proteomes" id="UP000265566">
    <property type="component" value="Chromosome 4"/>
</dbReference>
<dbReference type="EMBL" id="PSQE01000004">
    <property type="protein sequence ID" value="RHN60801.1"/>
    <property type="molecule type" value="Genomic_DNA"/>
</dbReference>
<name>I3S300_MEDTR</name>
<dbReference type="EMBL" id="BT134847">
    <property type="protein sequence ID" value="AFK34642.1"/>
    <property type="molecule type" value="mRNA"/>
</dbReference>
<dbReference type="AlphaFoldDB" id="I3S300"/>
<reference evidence="1" key="1">
    <citation type="submission" date="2012-05" db="EMBL/GenBank/DDBJ databases">
        <authorList>
            <person name="Krishnakumar V."/>
            <person name="Cheung F."/>
            <person name="Xiao Y."/>
            <person name="Chan A."/>
            <person name="Moskal W.A."/>
            <person name="Town C.D."/>
        </authorList>
    </citation>
    <scope>NUCLEOTIDE SEQUENCE</scope>
</reference>
<evidence type="ECO:0000313" key="2">
    <source>
        <dbReference type="EMBL" id="RHN60801.1"/>
    </source>
</evidence>
<accession>I3S300</accession>
<gene>
    <name evidence="2" type="ORF">MtrunA17_Chr4g0029801</name>
</gene>
<protein>
    <submittedName>
        <fullName evidence="1">Uncharacterized protein</fullName>
    </submittedName>
</protein>